<dbReference type="EMBL" id="CZBM01000016">
    <property type="protein sequence ID" value="CUQ49272.1"/>
    <property type="molecule type" value="Genomic_DNA"/>
</dbReference>
<dbReference type="InterPro" id="IPR024404">
    <property type="entry name" value="Lipid-bd_put"/>
</dbReference>
<evidence type="ECO:0000313" key="2">
    <source>
        <dbReference type="EMBL" id="CUO94213.1"/>
    </source>
</evidence>
<evidence type="ECO:0000313" key="12">
    <source>
        <dbReference type="Proteomes" id="UP000441358"/>
    </source>
</evidence>
<dbReference type="EMBL" id="WKMX01000014">
    <property type="protein sequence ID" value="MRZ07513.1"/>
    <property type="molecule type" value="Genomic_DNA"/>
</dbReference>
<evidence type="ECO:0000313" key="15">
    <source>
        <dbReference type="Proteomes" id="UP000471216"/>
    </source>
</evidence>
<dbReference type="EMBL" id="WKMW01000013">
    <property type="protein sequence ID" value="MRY85290.1"/>
    <property type="molecule type" value="Genomic_DNA"/>
</dbReference>
<dbReference type="Proteomes" id="UP000432516">
    <property type="component" value="Unassembled WGS sequence"/>
</dbReference>
<sequence>MYINQKSFLNMKQINKLLVILLALVTFSSCETYGDYEIEYTAIYPLCGEWVVNVTGEDGGVLAEGVTCNTYNTTDDATDKMWIKMSVATNDWGVRGKIHCDVTSKSFDGDGIANLLHADDGINSTVTFNISGKVIVDGYTTQANTKVDAIEFTLTQNGKSMTVKGFRKTGWEGEDY</sequence>
<proteinExistence type="predicted"/>
<dbReference type="GO" id="GO:0016787">
    <property type="term" value="F:hydrolase activity"/>
    <property type="evidence" value="ECO:0007669"/>
    <property type="project" value="UniProtKB-KW"/>
</dbReference>
<feature type="signal peptide" evidence="1">
    <location>
        <begin position="1"/>
        <end position="34"/>
    </location>
</feature>
<dbReference type="EMBL" id="WKNE01000014">
    <property type="protein sequence ID" value="MRZ56245.1"/>
    <property type="molecule type" value="Genomic_DNA"/>
</dbReference>
<keyword evidence="1" id="KW-0732">Signal</keyword>
<reference evidence="9 10" key="1">
    <citation type="submission" date="2015-09" db="EMBL/GenBank/DDBJ databases">
        <authorList>
            <consortium name="Pathogen Informatics"/>
        </authorList>
    </citation>
    <scope>NUCLEOTIDE SEQUENCE [LARGE SCALE GENOMIC DNA]</scope>
    <source>
        <strain evidence="2 10">2789STDY5608822</strain>
        <strain evidence="3 9">2789STDY5834948</strain>
    </source>
</reference>
<evidence type="ECO:0000313" key="6">
    <source>
        <dbReference type="EMBL" id="MRZ07513.1"/>
    </source>
</evidence>
<organism evidence="4 13">
    <name type="scientific">Parabacteroides distasonis</name>
    <dbReference type="NCBI Taxonomy" id="823"/>
    <lineage>
        <taxon>Bacteria</taxon>
        <taxon>Pseudomonadati</taxon>
        <taxon>Bacteroidota</taxon>
        <taxon>Bacteroidia</taxon>
        <taxon>Bacteroidales</taxon>
        <taxon>Tannerellaceae</taxon>
        <taxon>Parabacteroides</taxon>
    </lineage>
</organism>
<gene>
    <name evidence="2" type="ORF">ERS852380_03512</name>
    <name evidence="3" type="ORF">ERS852560_03397</name>
    <name evidence="6" type="ORF">GKD54_15115</name>
    <name evidence="4" type="ORF">GKD58_13665</name>
    <name evidence="7" type="ORF">GKD66_11485</name>
    <name evidence="5" type="ORF">GKD67_11795</name>
    <name evidence="8" type="ORF">GKD68_16170</name>
</gene>
<evidence type="ECO:0000313" key="13">
    <source>
        <dbReference type="Proteomes" id="UP000450599"/>
    </source>
</evidence>
<evidence type="ECO:0000313" key="11">
    <source>
        <dbReference type="Proteomes" id="UP000432516"/>
    </source>
</evidence>
<dbReference type="Proteomes" id="UP000450599">
    <property type="component" value="Unassembled WGS sequence"/>
</dbReference>
<reference evidence="11 12" key="2">
    <citation type="journal article" date="2019" name="Nat. Med.">
        <title>A library of human gut bacterial isolates paired with longitudinal multiomics data enables mechanistic microbiome research.</title>
        <authorList>
            <person name="Poyet M."/>
            <person name="Groussin M."/>
            <person name="Gibbons S.M."/>
            <person name="Avila-Pacheco J."/>
            <person name="Jiang X."/>
            <person name="Kearney S.M."/>
            <person name="Perrotta A.R."/>
            <person name="Berdy B."/>
            <person name="Zhao S."/>
            <person name="Lieberman T.D."/>
            <person name="Swanson P.K."/>
            <person name="Smith M."/>
            <person name="Roesemann S."/>
            <person name="Alexander J.E."/>
            <person name="Rich S.A."/>
            <person name="Livny J."/>
            <person name="Vlamakis H."/>
            <person name="Clish C."/>
            <person name="Bullock K."/>
            <person name="Deik A."/>
            <person name="Scott J."/>
            <person name="Pierce K.A."/>
            <person name="Xavier R.J."/>
            <person name="Alm E.J."/>
        </authorList>
    </citation>
    <scope>NUCLEOTIDE SEQUENCE [LARGE SCALE GENOMIC DNA]</scope>
    <source>
        <strain evidence="6 15">BIOML-A10</strain>
        <strain evidence="4 13">BIOML-A11</strain>
        <strain evidence="8 11">BIOML-A2</strain>
        <strain evidence="7 12">BIOML-A32</strain>
        <strain evidence="5 14">BIOML-A9</strain>
    </source>
</reference>
<dbReference type="Proteomes" id="UP000461276">
    <property type="component" value="Unassembled WGS sequence"/>
</dbReference>
<name>A0A174J3K8_PARDI</name>
<evidence type="ECO:0000313" key="5">
    <source>
        <dbReference type="EMBL" id="MRY93895.1"/>
    </source>
</evidence>
<dbReference type="Proteomes" id="UP000095455">
    <property type="component" value="Unassembled WGS sequence"/>
</dbReference>
<dbReference type="DNASU" id="5305652"/>
<evidence type="ECO:0000313" key="7">
    <source>
        <dbReference type="EMBL" id="MRZ50828.1"/>
    </source>
</evidence>
<dbReference type="AlphaFoldDB" id="A0A174J3K8"/>
<dbReference type="EMBL" id="WKMC01000007">
    <property type="protein sequence ID" value="MRZ50828.1"/>
    <property type="molecule type" value="Genomic_DNA"/>
</dbReference>
<dbReference type="Proteomes" id="UP000441358">
    <property type="component" value="Unassembled WGS sequence"/>
</dbReference>
<dbReference type="Pfam" id="PF12888">
    <property type="entry name" value="Lipid_bd"/>
    <property type="match status" value="1"/>
</dbReference>
<dbReference type="Proteomes" id="UP000095332">
    <property type="component" value="Unassembled WGS sequence"/>
</dbReference>
<dbReference type="PROSITE" id="PS51257">
    <property type="entry name" value="PROKAR_LIPOPROTEIN"/>
    <property type="match status" value="1"/>
</dbReference>
<protein>
    <submittedName>
        <fullName evidence="2">Lipid-binding putative hydrolase</fullName>
    </submittedName>
</protein>
<dbReference type="Proteomes" id="UP000471216">
    <property type="component" value="Unassembled WGS sequence"/>
</dbReference>
<evidence type="ECO:0000313" key="10">
    <source>
        <dbReference type="Proteomes" id="UP000095455"/>
    </source>
</evidence>
<dbReference type="EMBL" id="WKMY01000007">
    <property type="protein sequence ID" value="MRY93895.1"/>
    <property type="molecule type" value="Genomic_DNA"/>
</dbReference>
<keyword evidence="2" id="KW-0378">Hydrolase</keyword>
<dbReference type="EMBL" id="CYYK01000014">
    <property type="protein sequence ID" value="CUO94213.1"/>
    <property type="molecule type" value="Genomic_DNA"/>
</dbReference>
<evidence type="ECO:0000313" key="4">
    <source>
        <dbReference type="EMBL" id="MRY85290.1"/>
    </source>
</evidence>
<dbReference type="Gene3D" id="2.40.128.220">
    <property type="match status" value="1"/>
</dbReference>
<evidence type="ECO:0000313" key="8">
    <source>
        <dbReference type="EMBL" id="MRZ56245.1"/>
    </source>
</evidence>
<dbReference type="InterPro" id="IPR038668">
    <property type="entry name" value="Lipid-bd_sf"/>
</dbReference>
<accession>A0A174J3K8</accession>
<feature type="chain" id="PRO_5014533327" evidence="1">
    <location>
        <begin position="35"/>
        <end position="176"/>
    </location>
</feature>
<evidence type="ECO:0000313" key="14">
    <source>
        <dbReference type="Proteomes" id="UP000461276"/>
    </source>
</evidence>
<evidence type="ECO:0000313" key="9">
    <source>
        <dbReference type="Proteomes" id="UP000095332"/>
    </source>
</evidence>
<evidence type="ECO:0000256" key="1">
    <source>
        <dbReference type="SAM" id="SignalP"/>
    </source>
</evidence>
<evidence type="ECO:0000313" key="3">
    <source>
        <dbReference type="EMBL" id="CUQ49272.1"/>
    </source>
</evidence>